<dbReference type="RefSeq" id="WP_217884048.1">
    <property type="nucleotide sequence ID" value="NZ_FUKI01000023.1"/>
</dbReference>
<dbReference type="InterPro" id="IPR002941">
    <property type="entry name" value="DNA_methylase_N4/N6"/>
</dbReference>
<dbReference type="GO" id="GO:0032259">
    <property type="term" value="P:methylation"/>
    <property type="evidence" value="ECO:0007669"/>
    <property type="project" value="UniProtKB-KW"/>
</dbReference>
<keyword evidence="1 4" id="KW-0489">Methyltransferase</keyword>
<evidence type="ECO:0000259" key="3">
    <source>
        <dbReference type="Pfam" id="PF01555"/>
    </source>
</evidence>
<keyword evidence="5" id="KW-1185">Reference proteome</keyword>
<dbReference type="EMBL" id="FUKI01000023">
    <property type="protein sequence ID" value="SJM89720.1"/>
    <property type="molecule type" value="Genomic_DNA"/>
</dbReference>
<dbReference type="GO" id="GO:0008170">
    <property type="term" value="F:N-methyltransferase activity"/>
    <property type="evidence" value="ECO:0007669"/>
    <property type="project" value="InterPro"/>
</dbReference>
<gene>
    <name evidence="4" type="ORF">CRENPOLYSF1_1190004</name>
</gene>
<evidence type="ECO:0000256" key="1">
    <source>
        <dbReference type="ARBA" id="ARBA00022603"/>
    </source>
</evidence>
<dbReference type="SUPFAM" id="SSF53335">
    <property type="entry name" value="S-adenosyl-L-methionine-dependent methyltransferases"/>
    <property type="match status" value="1"/>
</dbReference>
<dbReference type="Proteomes" id="UP000195667">
    <property type="component" value="Unassembled WGS sequence"/>
</dbReference>
<dbReference type="GO" id="GO:0003677">
    <property type="term" value="F:DNA binding"/>
    <property type="evidence" value="ECO:0007669"/>
    <property type="project" value="InterPro"/>
</dbReference>
<proteinExistence type="predicted"/>
<sequence length="350" mass="38977">MRNVGSKIGLKEIWATGSILDGNSSGRFFRDHLSGKSEVDGIGTLYKVYGIGDDDLPYRYFSGPKKSTATKGKYYQGIPRKVLDNLDNIKKSQPIVTFMDLAGNFGNCRHEGGVDFRSGKKPIELFRKLFGMVVSEKNDLILDFFSGSASTAHAVMQLNSEDSINRKFIMVQIPEDCFEKSGAFKTIAEIGKERIRRAGQKIKAENPLNTMDLDIGFRVLKVDSSNMNDVYYSPDVLDKANLASYVSNIHEDRSDEDLLFQVLLDWGVDLTLPIQQQTIEGKPVFIVAENVIAACFDREGGITEAFIKQLAEIKPLRAVFCDAGFASDSVKINVEQIFKLLSPNTELKTL</sequence>
<organism evidence="4 5">
    <name type="scientific">Crenothrix polyspora</name>
    <dbReference type="NCBI Taxonomy" id="360316"/>
    <lineage>
        <taxon>Bacteria</taxon>
        <taxon>Pseudomonadati</taxon>
        <taxon>Pseudomonadota</taxon>
        <taxon>Gammaproteobacteria</taxon>
        <taxon>Methylococcales</taxon>
        <taxon>Crenotrichaceae</taxon>
        <taxon>Crenothrix</taxon>
    </lineage>
</organism>
<evidence type="ECO:0000256" key="2">
    <source>
        <dbReference type="ARBA" id="ARBA00022679"/>
    </source>
</evidence>
<dbReference type="InterPro" id="IPR029063">
    <property type="entry name" value="SAM-dependent_MTases_sf"/>
</dbReference>
<dbReference type="AlphaFoldDB" id="A0A1R4H0Y8"/>
<protein>
    <submittedName>
        <fullName evidence="4">Methyltransferase</fullName>
    </submittedName>
</protein>
<feature type="domain" description="DNA methylase N-4/N-6" evidence="3">
    <location>
        <begin position="118"/>
        <end position="176"/>
    </location>
</feature>
<reference evidence="5" key="1">
    <citation type="submission" date="2017-02" db="EMBL/GenBank/DDBJ databases">
        <authorList>
            <person name="Daims H."/>
        </authorList>
    </citation>
    <scope>NUCLEOTIDE SEQUENCE [LARGE SCALE GENOMIC DNA]</scope>
</reference>
<dbReference type="Gene3D" id="3.40.50.150">
    <property type="entry name" value="Vaccinia Virus protein VP39"/>
    <property type="match status" value="1"/>
</dbReference>
<name>A0A1R4H0Y8_9GAMM</name>
<evidence type="ECO:0000313" key="5">
    <source>
        <dbReference type="Proteomes" id="UP000195667"/>
    </source>
</evidence>
<keyword evidence="2 4" id="KW-0808">Transferase</keyword>
<dbReference type="Pfam" id="PF01555">
    <property type="entry name" value="N6_N4_Mtase"/>
    <property type="match status" value="1"/>
</dbReference>
<accession>A0A1R4H0Y8</accession>
<evidence type="ECO:0000313" key="4">
    <source>
        <dbReference type="EMBL" id="SJM89720.1"/>
    </source>
</evidence>